<feature type="transmembrane region" description="Helical" evidence="1">
    <location>
        <begin position="6"/>
        <end position="22"/>
    </location>
</feature>
<dbReference type="EMBL" id="KJ489398">
    <property type="protein sequence ID" value="AHZ09980.1"/>
    <property type="molecule type" value="Genomic_DNA"/>
</dbReference>
<dbReference type="Proteomes" id="UP000026901">
    <property type="component" value="Segment"/>
</dbReference>
<keyword evidence="1" id="KW-0812">Transmembrane</keyword>
<evidence type="ECO:0000256" key="1">
    <source>
        <dbReference type="SAM" id="Phobius"/>
    </source>
</evidence>
<keyword evidence="3" id="KW-1185">Reference proteome</keyword>
<evidence type="ECO:0000313" key="2">
    <source>
        <dbReference type="EMBL" id="AHZ09980.1"/>
    </source>
</evidence>
<dbReference type="KEGG" id="vg:19525597"/>
<evidence type="ECO:0000313" key="3">
    <source>
        <dbReference type="Proteomes" id="UP000026901"/>
    </source>
</evidence>
<proteinExistence type="predicted"/>
<keyword evidence="1" id="KW-1133">Transmembrane helix</keyword>
<sequence length="59" mass="7044">MREQLYVVWFTFTWCAVCVCGFDATAKEPRIDDWFRILTIINFIIIVCFAKREDSKNGY</sequence>
<feature type="transmembrane region" description="Helical" evidence="1">
    <location>
        <begin position="34"/>
        <end position="52"/>
    </location>
</feature>
<dbReference type="GeneID" id="19525597"/>
<name>A0A024B0J0_9CAUD</name>
<reference evidence="3" key="1">
    <citation type="submission" date="2014-09" db="EMBL/GenBank/DDBJ databases">
        <authorList>
            <person name="Sauder A.B."/>
            <person name="McKenzie Q.R."/>
            <person name="Temple L.M."/>
            <person name="Alexis B.K."/>
            <person name="Al-Atrache Z."/>
            <person name="Lewis L.O."/>
            <person name="Loesser-Casey K.E."/>
            <person name="Mitchell K.J."/>
        </authorList>
    </citation>
    <scope>NUCLEOTIDE SEQUENCE [LARGE SCALE GENOMIC DNA]</scope>
</reference>
<accession>A0A024B0J0</accession>
<protein>
    <submittedName>
        <fullName evidence="2">Uncharacterized protein</fullName>
    </submittedName>
</protein>
<organism evidence="2 3">
    <name type="scientific">Bacillus phage Evoli</name>
    <dbReference type="NCBI Taxonomy" id="1486658"/>
    <lineage>
        <taxon>Viruses</taxon>
        <taxon>Duplodnaviria</taxon>
        <taxon>Heunggongvirae</taxon>
        <taxon>Uroviricota</taxon>
        <taxon>Caudoviricetes</taxon>
        <taxon>Herelleviridae</taxon>
        <taxon>Bastillevirinae</taxon>
        <taxon>Bastillevirus</taxon>
        <taxon>Bastillevirus evoli</taxon>
    </lineage>
</organism>
<dbReference type="RefSeq" id="YP_009035777.1">
    <property type="nucleotide sequence ID" value="NC_024207.1"/>
</dbReference>
<keyword evidence="1" id="KW-0472">Membrane</keyword>